<comment type="caution">
    <text evidence="1">The sequence shown here is derived from an EMBL/GenBank/DDBJ whole genome shotgun (WGS) entry which is preliminary data.</text>
</comment>
<reference evidence="1" key="1">
    <citation type="journal article" date="2015" name="Genome Biol. Evol.">
        <title>Organellar Genomes of White Spruce (Picea glauca): Assembly and Annotation.</title>
        <authorList>
            <person name="Jackman S.D."/>
            <person name="Warren R.L."/>
            <person name="Gibb E.A."/>
            <person name="Vandervalk B.P."/>
            <person name="Mohamadi H."/>
            <person name="Chu J."/>
            <person name="Raymond A."/>
            <person name="Pleasance S."/>
            <person name="Coope R."/>
            <person name="Wildung M.R."/>
            <person name="Ritland C.E."/>
            <person name="Bousquet J."/>
            <person name="Jones S.J."/>
            <person name="Bohlmann J."/>
            <person name="Birol I."/>
        </authorList>
    </citation>
    <scope>NUCLEOTIDE SEQUENCE [LARGE SCALE GENOMIC DNA]</scope>
    <source>
        <tissue evidence="1">Flushing bud</tissue>
    </source>
</reference>
<evidence type="ECO:0000313" key="1">
    <source>
        <dbReference type="EMBL" id="KUM45426.1"/>
    </source>
</evidence>
<proteinExistence type="predicted"/>
<dbReference type="AlphaFoldDB" id="A0A124GME5"/>
<sequence>MSQIRYIPSRASSGPSRISLIQRLHFLRHFLSLSNARGGRLAFFSFSDLLL</sequence>
<organism evidence="1">
    <name type="scientific">Picea glauca</name>
    <name type="common">White spruce</name>
    <name type="synonym">Pinus glauca</name>
    <dbReference type="NCBI Taxonomy" id="3330"/>
    <lineage>
        <taxon>Eukaryota</taxon>
        <taxon>Viridiplantae</taxon>
        <taxon>Streptophyta</taxon>
        <taxon>Embryophyta</taxon>
        <taxon>Tracheophyta</taxon>
        <taxon>Spermatophyta</taxon>
        <taxon>Pinopsida</taxon>
        <taxon>Pinidae</taxon>
        <taxon>Conifers I</taxon>
        <taxon>Pinales</taxon>
        <taxon>Pinaceae</taxon>
        <taxon>Picea</taxon>
    </lineage>
</organism>
<name>A0A124GME5_PICGL</name>
<dbReference type="EMBL" id="LKAM01000019">
    <property type="protein sequence ID" value="KUM45426.1"/>
    <property type="molecule type" value="Genomic_DNA"/>
</dbReference>
<geneLocation type="mitochondrion" evidence="1"/>
<gene>
    <name evidence="1" type="ORF">ABT39_MTgene2693</name>
</gene>
<accession>A0A124GME5</accession>
<protein>
    <submittedName>
        <fullName evidence="1">Uncharacterized protein</fullName>
    </submittedName>
</protein>
<keyword evidence="1" id="KW-0496">Mitochondrion</keyword>